<dbReference type="PROSITE" id="PS51354">
    <property type="entry name" value="GLUTAREDOXIN_2"/>
    <property type="match status" value="1"/>
</dbReference>
<evidence type="ECO:0000313" key="10">
    <source>
        <dbReference type="Proteomes" id="UP000281547"/>
    </source>
</evidence>
<dbReference type="PANTHER" id="PTHR45694:SF18">
    <property type="entry name" value="GLUTAREDOXIN-1-RELATED"/>
    <property type="match status" value="1"/>
</dbReference>
<comment type="function">
    <text evidence="1 7">Has a glutathione-disulfide oxidoreductase activity in the presence of NADPH and glutathione reductase. Reduces low molecular weight disulfides and proteins.</text>
</comment>
<dbReference type="PRINTS" id="PR00160">
    <property type="entry name" value="GLUTAREDOXIN"/>
</dbReference>
<evidence type="ECO:0000256" key="1">
    <source>
        <dbReference type="ARBA" id="ARBA00002549"/>
    </source>
</evidence>
<comment type="caution">
    <text evidence="9">The sequence shown here is derived from an EMBL/GenBank/DDBJ whole genome shotgun (WGS) entry which is preliminary data.</text>
</comment>
<feature type="domain" description="Glutaredoxin" evidence="8">
    <location>
        <begin position="4"/>
        <end position="63"/>
    </location>
</feature>
<comment type="similarity">
    <text evidence="2 7">Belongs to the glutaredoxin family.</text>
</comment>
<sequence>MAKIEIYTTPSCPYCHAAKSLLEQKGVTFEEIDVRDSEMRAAMTQRAHGRRTVPQIFIGETHVGGYDDMAALEREGALDPLLG</sequence>
<dbReference type="InterPro" id="IPR011900">
    <property type="entry name" value="GRX_bact"/>
</dbReference>
<keyword evidence="6 7" id="KW-0676">Redox-active center</keyword>
<keyword evidence="5" id="KW-1015">Disulfide bond</keyword>
<keyword evidence="10" id="KW-1185">Reference proteome</keyword>
<dbReference type="PROSITE" id="PS00195">
    <property type="entry name" value="GLUTAREDOXIN_1"/>
    <property type="match status" value="1"/>
</dbReference>
<evidence type="ECO:0000256" key="5">
    <source>
        <dbReference type="ARBA" id="ARBA00023157"/>
    </source>
</evidence>
<dbReference type="Gene3D" id="3.40.30.10">
    <property type="entry name" value="Glutaredoxin"/>
    <property type="match status" value="1"/>
</dbReference>
<dbReference type="OrthoDB" id="9814618at2"/>
<evidence type="ECO:0000259" key="8">
    <source>
        <dbReference type="Pfam" id="PF00462"/>
    </source>
</evidence>
<gene>
    <name evidence="9" type="primary">grxC</name>
    <name evidence="9" type="ORF">EMQ25_15235</name>
</gene>
<proteinExistence type="inferred from homology"/>
<dbReference type="InterPro" id="IPR002109">
    <property type="entry name" value="Glutaredoxin"/>
</dbReference>
<dbReference type="SUPFAM" id="SSF52833">
    <property type="entry name" value="Thioredoxin-like"/>
    <property type="match status" value="1"/>
</dbReference>
<dbReference type="EMBL" id="RZNJ01000005">
    <property type="protein sequence ID" value="RUT29459.1"/>
    <property type="molecule type" value="Genomic_DNA"/>
</dbReference>
<dbReference type="CDD" id="cd03418">
    <property type="entry name" value="GRX_GRXb_1_3_like"/>
    <property type="match status" value="1"/>
</dbReference>
<dbReference type="InterPro" id="IPR011767">
    <property type="entry name" value="GLR_AS"/>
</dbReference>
<name>A0A433X5X6_9HYPH</name>
<evidence type="ECO:0000256" key="7">
    <source>
        <dbReference type="RuleBase" id="RU364065"/>
    </source>
</evidence>
<evidence type="ECO:0000256" key="3">
    <source>
        <dbReference type="ARBA" id="ARBA00022448"/>
    </source>
</evidence>
<dbReference type="PANTHER" id="PTHR45694">
    <property type="entry name" value="GLUTAREDOXIN 2"/>
    <property type="match status" value="1"/>
</dbReference>
<dbReference type="NCBIfam" id="TIGR02181">
    <property type="entry name" value="GRX_bact"/>
    <property type="match status" value="1"/>
</dbReference>
<accession>A0A433X5X6</accession>
<evidence type="ECO:0000313" key="9">
    <source>
        <dbReference type="EMBL" id="RUT29459.1"/>
    </source>
</evidence>
<evidence type="ECO:0000256" key="2">
    <source>
        <dbReference type="ARBA" id="ARBA00007787"/>
    </source>
</evidence>
<dbReference type="AlphaFoldDB" id="A0A433X5X6"/>
<dbReference type="GO" id="GO:0015038">
    <property type="term" value="F:glutathione disulfide oxidoreductase activity"/>
    <property type="evidence" value="ECO:0007669"/>
    <property type="project" value="UniProtKB-UniRule"/>
</dbReference>
<keyword evidence="7" id="KW-0963">Cytoplasm</keyword>
<evidence type="ECO:0000256" key="6">
    <source>
        <dbReference type="ARBA" id="ARBA00023284"/>
    </source>
</evidence>
<dbReference type="RefSeq" id="WP_127189448.1">
    <property type="nucleotide sequence ID" value="NZ_RZNJ01000005.1"/>
</dbReference>
<dbReference type="GO" id="GO:0045454">
    <property type="term" value="P:cell redox homeostasis"/>
    <property type="evidence" value="ECO:0007669"/>
    <property type="project" value="InterPro"/>
</dbReference>
<keyword evidence="3 7" id="KW-0813">Transport</keyword>
<evidence type="ECO:0000256" key="4">
    <source>
        <dbReference type="ARBA" id="ARBA00022982"/>
    </source>
</evidence>
<dbReference type="GO" id="GO:0034599">
    <property type="term" value="P:cellular response to oxidative stress"/>
    <property type="evidence" value="ECO:0007669"/>
    <property type="project" value="TreeGrafter"/>
</dbReference>
<protein>
    <recommendedName>
        <fullName evidence="7">Glutaredoxin</fullName>
    </recommendedName>
</protein>
<dbReference type="InterPro" id="IPR014025">
    <property type="entry name" value="Glutaredoxin_subgr"/>
</dbReference>
<dbReference type="Proteomes" id="UP000281547">
    <property type="component" value="Unassembled WGS sequence"/>
</dbReference>
<dbReference type="Pfam" id="PF00462">
    <property type="entry name" value="Glutaredoxin"/>
    <property type="match status" value="1"/>
</dbReference>
<organism evidence="9 10">
    <name type="scientific">Arsenicitalea aurantiaca</name>
    <dbReference type="NCBI Taxonomy" id="1783274"/>
    <lineage>
        <taxon>Bacteria</taxon>
        <taxon>Pseudomonadati</taxon>
        <taxon>Pseudomonadota</taxon>
        <taxon>Alphaproteobacteria</taxon>
        <taxon>Hyphomicrobiales</taxon>
        <taxon>Devosiaceae</taxon>
        <taxon>Arsenicitalea</taxon>
    </lineage>
</organism>
<dbReference type="InterPro" id="IPR036249">
    <property type="entry name" value="Thioredoxin-like_sf"/>
</dbReference>
<dbReference type="GO" id="GO:0005737">
    <property type="term" value="C:cytoplasm"/>
    <property type="evidence" value="ECO:0007669"/>
    <property type="project" value="TreeGrafter"/>
</dbReference>
<keyword evidence="4 7" id="KW-0249">Electron transport</keyword>
<reference evidence="9 10" key="1">
    <citation type="journal article" date="2016" name="Int. J. Syst. Evol. Microbiol.">
        <title>Arsenicitalea aurantiaca gen. nov., sp. nov., a new member of the family Hyphomicrobiaceae, isolated from high-arsenic sediment.</title>
        <authorList>
            <person name="Mu Y."/>
            <person name="Zhou L."/>
            <person name="Zeng X.C."/>
            <person name="Liu L."/>
            <person name="Pan Y."/>
            <person name="Chen X."/>
            <person name="Wang J."/>
            <person name="Li S."/>
            <person name="Li W.J."/>
            <person name="Wang Y."/>
        </authorList>
    </citation>
    <scope>NUCLEOTIDE SEQUENCE [LARGE SCALE GENOMIC DNA]</scope>
    <source>
        <strain evidence="9 10">42-50</strain>
    </source>
</reference>